<dbReference type="Proteomes" id="UP000276215">
    <property type="component" value="Unassembled WGS sequence"/>
</dbReference>
<accession>A0A3N4K794</accession>
<reference evidence="1 2" key="1">
    <citation type="journal article" date="2018" name="Nat. Ecol. Evol.">
        <title>Pezizomycetes genomes reveal the molecular basis of ectomycorrhizal truffle lifestyle.</title>
        <authorList>
            <person name="Murat C."/>
            <person name="Payen T."/>
            <person name="Noel B."/>
            <person name="Kuo A."/>
            <person name="Morin E."/>
            <person name="Chen J."/>
            <person name="Kohler A."/>
            <person name="Krizsan K."/>
            <person name="Balestrini R."/>
            <person name="Da Silva C."/>
            <person name="Montanini B."/>
            <person name="Hainaut M."/>
            <person name="Levati E."/>
            <person name="Barry K.W."/>
            <person name="Belfiori B."/>
            <person name="Cichocki N."/>
            <person name="Clum A."/>
            <person name="Dockter R.B."/>
            <person name="Fauchery L."/>
            <person name="Guy J."/>
            <person name="Iotti M."/>
            <person name="Le Tacon F."/>
            <person name="Lindquist E.A."/>
            <person name="Lipzen A."/>
            <person name="Malagnac F."/>
            <person name="Mello A."/>
            <person name="Molinier V."/>
            <person name="Miyauchi S."/>
            <person name="Poulain J."/>
            <person name="Riccioni C."/>
            <person name="Rubini A."/>
            <person name="Sitrit Y."/>
            <person name="Splivallo R."/>
            <person name="Traeger S."/>
            <person name="Wang M."/>
            <person name="Zifcakova L."/>
            <person name="Wipf D."/>
            <person name="Zambonelli A."/>
            <person name="Paolocci F."/>
            <person name="Nowrousian M."/>
            <person name="Ottonello S."/>
            <person name="Baldrian P."/>
            <person name="Spatafora J.W."/>
            <person name="Henrissat B."/>
            <person name="Nagy L.G."/>
            <person name="Aury J.M."/>
            <person name="Wincker P."/>
            <person name="Grigoriev I.V."/>
            <person name="Bonfante P."/>
            <person name="Martin F.M."/>
        </authorList>
    </citation>
    <scope>NUCLEOTIDE SEQUENCE [LARGE SCALE GENOMIC DNA]</scope>
    <source>
        <strain evidence="1 2">120613-1</strain>
    </source>
</reference>
<name>A0A3N4K794_9PEZI</name>
<dbReference type="AlphaFoldDB" id="A0A3N4K794"/>
<sequence>MIGGGPESEKKEDGLDKAIDYVQEKFLGQGPQNNESALEQAKDAQIANFIRSQYKGATGKEFPIADK</sequence>
<evidence type="ECO:0000313" key="2">
    <source>
        <dbReference type="Proteomes" id="UP000276215"/>
    </source>
</evidence>
<dbReference type="PANTHER" id="PTHR40462:SF1">
    <property type="entry name" value="EXPRESSED PROTEIN"/>
    <property type="match status" value="1"/>
</dbReference>
<dbReference type="OrthoDB" id="3050608at2759"/>
<proteinExistence type="predicted"/>
<dbReference type="PANTHER" id="PTHR40462">
    <property type="entry name" value="CHROMOSOME 1, WHOLE GENOME SHOTGUN SEQUENCE"/>
    <property type="match status" value="1"/>
</dbReference>
<gene>
    <name evidence="1" type="ORF">L873DRAFT_1825298</name>
</gene>
<evidence type="ECO:0000313" key="1">
    <source>
        <dbReference type="EMBL" id="RPB05112.1"/>
    </source>
</evidence>
<dbReference type="EMBL" id="ML120354">
    <property type="protein sequence ID" value="RPB05112.1"/>
    <property type="molecule type" value="Genomic_DNA"/>
</dbReference>
<keyword evidence="2" id="KW-1185">Reference proteome</keyword>
<protein>
    <submittedName>
        <fullName evidence="1">Uncharacterized protein</fullName>
    </submittedName>
</protein>
<organism evidence="1 2">
    <name type="scientific">Choiromyces venosus 120613-1</name>
    <dbReference type="NCBI Taxonomy" id="1336337"/>
    <lineage>
        <taxon>Eukaryota</taxon>
        <taxon>Fungi</taxon>
        <taxon>Dikarya</taxon>
        <taxon>Ascomycota</taxon>
        <taxon>Pezizomycotina</taxon>
        <taxon>Pezizomycetes</taxon>
        <taxon>Pezizales</taxon>
        <taxon>Tuberaceae</taxon>
        <taxon>Choiromyces</taxon>
    </lineage>
</organism>